<dbReference type="AlphaFoldDB" id="E1ZUS7"/>
<sequence length="113" mass="11607">MVSETSTTSQTVTTNSGASVHLGGYALRGGPAALALEPGFVLNVAPLMEAAVTSTYDAFVLRSLVNNYGSHYIRTVWYGGIASVTNQMTSSSLSSLSSIGVSVSIAAQASMIQ</sequence>
<dbReference type="InParanoid" id="E1ZUS7"/>
<feature type="domain" description="MACPF" evidence="1">
    <location>
        <begin position="33"/>
        <end position="110"/>
    </location>
</feature>
<keyword evidence="3" id="KW-1185">Reference proteome</keyword>
<feature type="non-terminal residue" evidence="2">
    <location>
        <position position="113"/>
    </location>
</feature>
<dbReference type="OrthoDB" id="520978at2759"/>
<organism evidence="3">
    <name type="scientific">Chlorella variabilis</name>
    <name type="common">Green alga</name>
    <dbReference type="NCBI Taxonomy" id="554065"/>
    <lineage>
        <taxon>Eukaryota</taxon>
        <taxon>Viridiplantae</taxon>
        <taxon>Chlorophyta</taxon>
        <taxon>core chlorophytes</taxon>
        <taxon>Trebouxiophyceae</taxon>
        <taxon>Chlorellales</taxon>
        <taxon>Chlorellaceae</taxon>
        <taxon>Chlorella clade</taxon>
        <taxon>Chlorella</taxon>
    </lineage>
</organism>
<accession>E1ZUS7</accession>
<name>E1ZUS7_CHLVA</name>
<gene>
    <name evidence="2" type="ORF">CHLNCDRAFT_59522</name>
</gene>
<evidence type="ECO:0000259" key="1">
    <source>
        <dbReference type="Pfam" id="PF01823"/>
    </source>
</evidence>
<dbReference type="Pfam" id="PF01823">
    <property type="entry name" value="MACPF"/>
    <property type="match status" value="1"/>
</dbReference>
<proteinExistence type="predicted"/>
<dbReference type="RefSeq" id="XP_005842550.1">
    <property type="nucleotide sequence ID" value="XM_005842493.1"/>
</dbReference>
<evidence type="ECO:0000313" key="2">
    <source>
        <dbReference type="EMBL" id="EFN50418.1"/>
    </source>
</evidence>
<dbReference type="EMBL" id="GL434233">
    <property type="protein sequence ID" value="EFN50418.1"/>
    <property type="molecule type" value="Genomic_DNA"/>
</dbReference>
<reference evidence="2 3" key="1">
    <citation type="journal article" date="2010" name="Plant Cell">
        <title>The Chlorella variabilis NC64A genome reveals adaptation to photosymbiosis, coevolution with viruses, and cryptic sex.</title>
        <authorList>
            <person name="Blanc G."/>
            <person name="Duncan G."/>
            <person name="Agarkova I."/>
            <person name="Borodovsky M."/>
            <person name="Gurnon J."/>
            <person name="Kuo A."/>
            <person name="Lindquist E."/>
            <person name="Lucas S."/>
            <person name="Pangilinan J."/>
            <person name="Polle J."/>
            <person name="Salamov A."/>
            <person name="Terry A."/>
            <person name="Yamada T."/>
            <person name="Dunigan D.D."/>
            <person name="Grigoriev I.V."/>
            <person name="Claverie J.M."/>
            <person name="Van Etten J.L."/>
        </authorList>
    </citation>
    <scope>NUCLEOTIDE SEQUENCE [LARGE SCALE GENOMIC DNA]</scope>
    <source>
        <strain evidence="2 3">NC64A</strain>
    </source>
</reference>
<dbReference type="InterPro" id="IPR020864">
    <property type="entry name" value="MACPF"/>
</dbReference>
<dbReference type="Proteomes" id="UP000008141">
    <property type="component" value="Unassembled WGS sequence"/>
</dbReference>
<dbReference type="KEGG" id="cvr:CHLNCDRAFT_59522"/>
<dbReference type="GeneID" id="17349851"/>
<protein>
    <submittedName>
        <fullName evidence="2">Expressed protein</fullName>
    </submittedName>
</protein>
<evidence type="ECO:0000313" key="3">
    <source>
        <dbReference type="Proteomes" id="UP000008141"/>
    </source>
</evidence>